<dbReference type="GO" id="GO:0004095">
    <property type="term" value="F:carnitine O-palmitoyltransferase activity"/>
    <property type="evidence" value="ECO:0007669"/>
    <property type="project" value="TreeGrafter"/>
</dbReference>
<evidence type="ECO:0000256" key="8">
    <source>
        <dbReference type="ARBA" id="ARBA00022989"/>
    </source>
</evidence>
<organism evidence="16 17">
    <name type="scientific">Acropora cervicornis</name>
    <name type="common">Staghorn coral</name>
    <dbReference type="NCBI Taxonomy" id="6130"/>
    <lineage>
        <taxon>Eukaryota</taxon>
        <taxon>Metazoa</taxon>
        <taxon>Cnidaria</taxon>
        <taxon>Anthozoa</taxon>
        <taxon>Hexacorallia</taxon>
        <taxon>Scleractinia</taxon>
        <taxon>Astrocoeniina</taxon>
        <taxon>Acroporidae</taxon>
        <taxon>Acropora</taxon>
    </lineage>
</organism>
<dbReference type="InterPro" id="IPR000542">
    <property type="entry name" value="Carn_acyl_trans"/>
</dbReference>
<protein>
    <submittedName>
        <fullName evidence="16">Carnitine O-palmitoyltransferase 1</fullName>
    </submittedName>
</protein>
<keyword evidence="9" id="KW-0443">Lipid metabolism</keyword>
<evidence type="ECO:0000256" key="13">
    <source>
        <dbReference type="PIRSR" id="PIRSR600542-1"/>
    </source>
</evidence>
<evidence type="ECO:0000256" key="10">
    <source>
        <dbReference type="ARBA" id="ARBA00023136"/>
    </source>
</evidence>
<keyword evidence="7" id="KW-0276">Fatty acid metabolism</keyword>
<evidence type="ECO:0000313" key="17">
    <source>
        <dbReference type="Proteomes" id="UP001249851"/>
    </source>
</evidence>
<comment type="pathway">
    <text evidence="2">Lipid metabolism; fatty acid beta-oxidation.</text>
</comment>
<evidence type="ECO:0000256" key="4">
    <source>
        <dbReference type="ARBA" id="ARBA00022448"/>
    </source>
</evidence>
<dbReference type="PANTHER" id="PTHR22589">
    <property type="entry name" value="CARNITINE O-ACYLTRANSFERASE"/>
    <property type="match status" value="1"/>
</dbReference>
<evidence type="ECO:0000259" key="15">
    <source>
        <dbReference type="Pfam" id="PF00755"/>
    </source>
</evidence>
<dbReference type="InterPro" id="IPR042572">
    <property type="entry name" value="Carn_acyl_trans_N"/>
</dbReference>
<comment type="catalytic activity">
    <reaction evidence="12">
        <text>4,8-dimethylnonanoyl-CoA + (R)-carnitine = O-4,8-dimethylnonanoyl-(R)-carnitine + CoA</text>
        <dbReference type="Rhea" id="RHEA:44860"/>
        <dbReference type="ChEBI" id="CHEBI:16347"/>
        <dbReference type="ChEBI" id="CHEBI:57287"/>
        <dbReference type="ChEBI" id="CHEBI:77061"/>
        <dbReference type="ChEBI" id="CHEBI:84654"/>
    </reaction>
</comment>
<proteinExistence type="inferred from homology"/>
<evidence type="ECO:0000256" key="3">
    <source>
        <dbReference type="ARBA" id="ARBA00005232"/>
    </source>
</evidence>
<feature type="transmembrane region" description="Helical" evidence="14">
    <location>
        <begin position="52"/>
        <end position="72"/>
    </location>
</feature>
<dbReference type="InterPro" id="IPR023213">
    <property type="entry name" value="CAT-like_dom_sf"/>
</dbReference>
<dbReference type="EMBL" id="JARQWQ010000003">
    <property type="protein sequence ID" value="KAK2572804.1"/>
    <property type="molecule type" value="Genomic_DNA"/>
</dbReference>
<gene>
    <name evidence="16" type="ORF">P5673_001792</name>
</gene>
<reference evidence="16" key="1">
    <citation type="journal article" date="2023" name="G3 (Bethesda)">
        <title>Whole genome assembly and annotation of the endangered Caribbean coral Acropora cervicornis.</title>
        <authorList>
            <person name="Selwyn J.D."/>
            <person name="Vollmer S.V."/>
        </authorList>
    </citation>
    <scope>NUCLEOTIDE SEQUENCE</scope>
    <source>
        <strain evidence="16">K2</strain>
    </source>
</reference>
<evidence type="ECO:0000256" key="6">
    <source>
        <dbReference type="ARBA" id="ARBA00022692"/>
    </source>
</evidence>
<evidence type="ECO:0000256" key="2">
    <source>
        <dbReference type="ARBA" id="ARBA00005005"/>
    </source>
</evidence>
<dbReference type="Gene3D" id="3.30.559.70">
    <property type="entry name" value="Choline/Carnitine o-acyltransferase, domain 2"/>
    <property type="match status" value="1"/>
</dbReference>
<keyword evidence="11" id="KW-0012">Acyltransferase</keyword>
<evidence type="ECO:0000256" key="14">
    <source>
        <dbReference type="SAM" id="Phobius"/>
    </source>
</evidence>
<dbReference type="Gene3D" id="1.10.275.20">
    <property type="entry name" value="Choline/Carnitine o-acyltransferase"/>
    <property type="match status" value="1"/>
</dbReference>
<evidence type="ECO:0000256" key="12">
    <source>
        <dbReference type="ARBA" id="ARBA00048999"/>
    </source>
</evidence>
<feature type="domain" description="Choline/carnitine acyltransferase" evidence="15">
    <location>
        <begin position="177"/>
        <end position="253"/>
    </location>
</feature>
<dbReference type="InterPro" id="IPR039551">
    <property type="entry name" value="Cho/carn_acyl_trans"/>
</dbReference>
<dbReference type="AlphaFoldDB" id="A0AAD9R472"/>
<keyword evidence="4" id="KW-0813">Transport</keyword>
<dbReference type="GO" id="GO:0005739">
    <property type="term" value="C:mitochondrion"/>
    <property type="evidence" value="ECO:0007669"/>
    <property type="project" value="TreeGrafter"/>
</dbReference>
<evidence type="ECO:0000313" key="16">
    <source>
        <dbReference type="EMBL" id="KAK2572804.1"/>
    </source>
</evidence>
<dbReference type="GO" id="GO:0009437">
    <property type="term" value="P:carnitine metabolic process"/>
    <property type="evidence" value="ECO:0007669"/>
    <property type="project" value="TreeGrafter"/>
</dbReference>
<dbReference type="PANTHER" id="PTHR22589:SF112">
    <property type="entry name" value="CHOLINE_CARNITINE ACYLTRANSFERASE DOMAIN-CONTAINING PROTEIN"/>
    <property type="match status" value="1"/>
</dbReference>
<comment type="subcellular location">
    <subcellularLocation>
        <location evidence="1">Membrane</location>
        <topology evidence="1">Multi-pass membrane protein</topology>
    </subcellularLocation>
</comment>
<feature type="active site" description="Proton acceptor" evidence="13">
    <location>
        <position position="436"/>
    </location>
</feature>
<accession>A0AAD9R472</accession>
<keyword evidence="17" id="KW-1185">Reference proteome</keyword>
<reference evidence="16" key="2">
    <citation type="journal article" date="2023" name="Science">
        <title>Genomic signatures of disease resistance in endangered staghorn corals.</title>
        <authorList>
            <person name="Vollmer S.V."/>
            <person name="Selwyn J.D."/>
            <person name="Despard B.A."/>
            <person name="Roesel C.L."/>
        </authorList>
    </citation>
    <scope>NUCLEOTIDE SEQUENCE</scope>
    <source>
        <strain evidence="16">K2</strain>
    </source>
</reference>
<dbReference type="Proteomes" id="UP001249851">
    <property type="component" value="Unassembled WGS sequence"/>
</dbReference>
<feature type="domain" description="Choline/carnitine acyltransferase" evidence="15">
    <location>
        <begin position="290"/>
        <end position="717"/>
    </location>
</feature>
<dbReference type="GO" id="GO:0016020">
    <property type="term" value="C:membrane"/>
    <property type="evidence" value="ECO:0007669"/>
    <property type="project" value="UniProtKB-SubCell"/>
</dbReference>
<keyword evidence="10 14" id="KW-0472">Membrane</keyword>
<keyword evidence="8 14" id="KW-1133">Transmembrane helix</keyword>
<sequence>MAEARAAVTRPDVRLHVEGTSATEAEVELLKSTFTTLKKCAFRTRQQIANGLWPTTWSNLLGVVVAIGALLYSTDFYKLSSLQPFATVLWKLTYLLHLDEAYPYNVRLVIVSTLAGVVFFIVLLYLRQYTLRMLLAYHEPPRSQSMLTLLWGLMVKICSGQHPKLYSYQNSLPRMSVPSLSNTCKELLNSVKPILDDKEFKKMEELAKDFEKNLGPKLQFILKLKSWWAPNYHTDWWEKYVYLMGRSPLPINKLAPYTKSSLKSSYHNLLLFEVLSRDKVRDSGTSAYQKNHSNLHVAHIIVFCGGNIYILPVTNSKGKYLSTLDLEGQFEWIQADVKHSGVIKDQPESGVPALTALPRKEWASIRKEYFSEGLNRQALEAIEEALFVVVLEDKSFTDLSERAKYLLHADGRSIWFDKSFCLMVFSDGKCGVNAEHSWADAPVLGHMLEYAVTYETYNDKGKCSPIGGAHKSAHLRTHNLQKPARLYWDMTPKLTEIVENAVKFAQKNNDDTQHYVLVHDAFGKGFIKQMKVSPDAFIQLALQVAYYRDSGGRHPLTYESSMTRLYLQGRTETVRSFTMEAKEFVLAFENKAVSIETKYELFLKAANLHAKKYKDCMNGMGIDRHLFAFEFLKSALSLPWTLSTSQQPQQQMSSQYFSVTEPELRHQISPGGGFGPVADNGYGVSYMVPDDNQIFFHISSKISAKETDSNRFVKYLFESMSEIKDLYEGIKGKKAQVPSNASS</sequence>
<comment type="similarity">
    <text evidence="3">Belongs to the carnitine/choline acetyltransferase family.</text>
</comment>
<evidence type="ECO:0000256" key="5">
    <source>
        <dbReference type="ARBA" id="ARBA00022679"/>
    </source>
</evidence>
<dbReference type="InterPro" id="IPR042231">
    <property type="entry name" value="Cho/carn_acyl_trans_2"/>
</dbReference>
<dbReference type="FunFam" id="3.30.559.10:FF:000002">
    <property type="entry name" value="carnitine O-palmitoyltransferase 1, liver isoform"/>
    <property type="match status" value="1"/>
</dbReference>
<dbReference type="Gene3D" id="3.30.559.10">
    <property type="entry name" value="Chloramphenicol acetyltransferase-like domain"/>
    <property type="match status" value="1"/>
</dbReference>
<evidence type="ECO:0000256" key="9">
    <source>
        <dbReference type="ARBA" id="ARBA00023098"/>
    </source>
</evidence>
<dbReference type="Pfam" id="PF00755">
    <property type="entry name" value="Carn_acyltransf"/>
    <property type="match status" value="2"/>
</dbReference>
<evidence type="ECO:0000256" key="7">
    <source>
        <dbReference type="ARBA" id="ARBA00022832"/>
    </source>
</evidence>
<evidence type="ECO:0000256" key="1">
    <source>
        <dbReference type="ARBA" id="ARBA00004141"/>
    </source>
</evidence>
<dbReference type="SUPFAM" id="SSF52777">
    <property type="entry name" value="CoA-dependent acyltransferases"/>
    <property type="match status" value="2"/>
</dbReference>
<evidence type="ECO:0000256" key="11">
    <source>
        <dbReference type="ARBA" id="ARBA00023315"/>
    </source>
</evidence>
<dbReference type="GO" id="GO:0006631">
    <property type="term" value="P:fatty acid metabolic process"/>
    <property type="evidence" value="ECO:0007669"/>
    <property type="project" value="UniProtKB-KW"/>
</dbReference>
<name>A0AAD9R472_ACRCE</name>
<keyword evidence="6 14" id="KW-0812">Transmembrane</keyword>
<keyword evidence="5" id="KW-0808">Transferase</keyword>
<feature type="transmembrane region" description="Helical" evidence="14">
    <location>
        <begin position="104"/>
        <end position="126"/>
    </location>
</feature>
<comment type="caution">
    <text evidence="16">The sequence shown here is derived from an EMBL/GenBank/DDBJ whole genome shotgun (WGS) entry which is preliminary data.</text>
</comment>